<dbReference type="Proteomes" id="UP001501166">
    <property type="component" value="Unassembled WGS sequence"/>
</dbReference>
<accession>A0ABN0XEP6</accession>
<dbReference type="PANTHER" id="PTHR39185:SF1">
    <property type="entry name" value="SWARMING MOTILITY PROTEIN SWRD"/>
    <property type="match status" value="1"/>
</dbReference>
<gene>
    <name evidence="1" type="ORF">GCM10008932_13380</name>
</gene>
<protein>
    <recommendedName>
        <fullName evidence="3">Flagellar protein FlbD</fullName>
    </recommendedName>
</protein>
<evidence type="ECO:0000313" key="1">
    <source>
        <dbReference type="EMBL" id="GAA0362072.1"/>
    </source>
</evidence>
<organism evidence="1 2">
    <name type="scientific">Alkalibacterium iburiense</name>
    <dbReference type="NCBI Taxonomy" id="290589"/>
    <lineage>
        <taxon>Bacteria</taxon>
        <taxon>Bacillati</taxon>
        <taxon>Bacillota</taxon>
        <taxon>Bacilli</taxon>
        <taxon>Lactobacillales</taxon>
        <taxon>Carnobacteriaceae</taxon>
        <taxon>Alkalibacterium</taxon>
    </lineage>
</organism>
<name>A0ABN0XEP6_9LACT</name>
<dbReference type="InterPro" id="IPR009384">
    <property type="entry name" value="SwrD-like"/>
</dbReference>
<keyword evidence="2" id="KW-1185">Reference proteome</keyword>
<dbReference type="PANTHER" id="PTHR39185">
    <property type="entry name" value="SWARMING MOTILITY PROTEIN SWRD"/>
    <property type="match status" value="1"/>
</dbReference>
<evidence type="ECO:0008006" key="3">
    <source>
        <dbReference type="Google" id="ProtNLM"/>
    </source>
</evidence>
<sequence length="66" mass="7738">MIQLKSVSGKEFYLNNDLIFKIERDYDTLITLTDQKTIRVMETPDEITQKIIAFKRQIYQTLPGGN</sequence>
<evidence type="ECO:0000313" key="2">
    <source>
        <dbReference type="Proteomes" id="UP001501166"/>
    </source>
</evidence>
<reference evidence="1 2" key="1">
    <citation type="journal article" date="2019" name="Int. J. Syst. Evol. Microbiol.">
        <title>The Global Catalogue of Microorganisms (GCM) 10K type strain sequencing project: providing services to taxonomists for standard genome sequencing and annotation.</title>
        <authorList>
            <consortium name="The Broad Institute Genomics Platform"/>
            <consortium name="The Broad Institute Genome Sequencing Center for Infectious Disease"/>
            <person name="Wu L."/>
            <person name="Ma J."/>
        </authorList>
    </citation>
    <scope>NUCLEOTIDE SEQUENCE [LARGE SCALE GENOMIC DNA]</scope>
    <source>
        <strain evidence="1 2">JCM 12662</strain>
    </source>
</reference>
<comment type="caution">
    <text evidence="1">The sequence shown here is derived from an EMBL/GenBank/DDBJ whole genome shotgun (WGS) entry which is preliminary data.</text>
</comment>
<dbReference type="RefSeq" id="WP_343754970.1">
    <property type="nucleotide sequence ID" value="NZ_BAAACW010000080.1"/>
</dbReference>
<dbReference type="Pfam" id="PF06289">
    <property type="entry name" value="FlbD"/>
    <property type="match status" value="1"/>
</dbReference>
<dbReference type="EMBL" id="BAAACW010000080">
    <property type="protein sequence ID" value="GAA0362072.1"/>
    <property type="molecule type" value="Genomic_DNA"/>
</dbReference>
<proteinExistence type="predicted"/>